<dbReference type="Pfam" id="PF11246">
    <property type="entry name" value="Phage_gp53"/>
    <property type="match status" value="1"/>
</dbReference>
<dbReference type="InterPro" id="IPR022607">
    <property type="entry name" value="Phage_T4_Gp53_baseplate_wedge"/>
</dbReference>
<name>X1C6N2_9ZZZZ</name>
<accession>X1C6N2</accession>
<sequence length="141" mass="16478">MKYFELLPIIPHGDFQVRNIFNKYILDEPIEDKFLFTKIMQEQDTLESIAFGEYGDSELYWTLVIINDIRDMIYDLPVPDNVLQTIAKQMTIDQEGFLDLGVYGTNYDALQAENDDKRKIKVLKADFINEFLSDALNNKPE</sequence>
<proteinExistence type="predicted"/>
<gene>
    <name evidence="1" type="ORF">S01H4_39903</name>
</gene>
<reference evidence="1" key="1">
    <citation type="journal article" date="2014" name="Front. Microbiol.">
        <title>High frequency of phylogenetically diverse reductive dehalogenase-homologous genes in deep subseafloor sedimentary metagenomes.</title>
        <authorList>
            <person name="Kawai M."/>
            <person name="Futagami T."/>
            <person name="Toyoda A."/>
            <person name="Takaki Y."/>
            <person name="Nishi S."/>
            <person name="Hori S."/>
            <person name="Arai W."/>
            <person name="Tsubouchi T."/>
            <person name="Morono Y."/>
            <person name="Uchiyama I."/>
            <person name="Ito T."/>
            <person name="Fujiyama A."/>
            <person name="Inagaki F."/>
            <person name="Takami H."/>
        </authorList>
    </citation>
    <scope>NUCLEOTIDE SEQUENCE</scope>
    <source>
        <strain evidence="1">Expedition CK06-06</strain>
    </source>
</reference>
<evidence type="ECO:0000313" key="1">
    <source>
        <dbReference type="EMBL" id="GAH03022.1"/>
    </source>
</evidence>
<comment type="caution">
    <text evidence="1">The sequence shown here is derived from an EMBL/GenBank/DDBJ whole genome shotgun (WGS) entry which is preliminary data.</text>
</comment>
<dbReference type="AlphaFoldDB" id="X1C6N2"/>
<organism evidence="1">
    <name type="scientific">marine sediment metagenome</name>
    <dbReference type="NCBI Taxonomy" id="412755"/>
    <lineage>
        <taxon>unclassified sequences</taxon>
        <taxon>metagenomes</taxon>
        <taxon>ecological metagenomes</taxon>
    </lineage>
</organism>
<dbReference type="EMBL" id="BART01021673">
    <property type="protein sequence ID" value="GAH03022.1"/>
    <property type="molecule type" value="Genomic_DNA"/>
</dbReference>
<protein>
    <submittedName>
        <fullName evidence="1">Uncharacterized protein</fullName>
    </submittedName>
</protein>